<dbReference type="InterPro" id="IPR036264">
    <property type="entry name" value="Bact_exopeptidase_dim_dom"/>
</dbReference>
<dbReference type="InterPro" id="IPR011650">
    <property type="entry name" value="Peptidase_M20_dimer"/>
</dbReference>
<dbReference type="eggNOG" id="COG0624">
    <property type="taxonomic scope" value="Bacteria"/>
</dbReference>
<dbReference type="EMBL" id="CP003379">
    <property type="protein sequence ID" value="AFL88470.1"/>
    <property type="molecule type" value="Genomic_DNA"/>
</dbReference>
<evidence type="ECO:0000256" key="2">
    <source>
        <dbReference type="ARBA" id="ARBA00022723"/>
    </source>
</evidence>
<evidence type="ECO:0000313" key="7">
    <source>
        <dbReference type="Proteomes" id="UP000006056"/>
    </source>
</evidence>
<organism evidence="5 7">
    <name type="scientific">Terriglobus roseus (strain DSM 18391 / NRRL B-41598 / KBS 63)</name>
    <dbReference type="NCBI Taxonomy" id="926566"/>
    <lineage>
        <taxon>Bacteria</taxon>
        <taxon>Pseudomonadati</taxon>
        <taxon>Acidobacteriota</taxon>
        <taxon>Terriglobia</taxon>
        <taxon>Terriglobales</taxon>
        <taxon>Acidobacteriaceae</taxon>
        <taxon>Terriglobus</taxon>
    </lineage>
</organism>
<dbReference type="NCBIfam" id="NF006053">
    <property type="entry name" value="PRK08201.1"/>
    <property type="match status" value="1"/>
</dbReference>
<sequence length="455" mass="49330">MPKSALEFAESNKANALAELKDFLRIPSISTLPEHTGDVRRAAQFVADELKRIGMENVRLIETQGHPLVYADHLHAAGKPTILCYGHYDVQPPDPLDEWLTPPFEPTERDGNIYARGAVDDKGQLWMEVKALEALLQAGPLPVNIRFLAEGEEEVGGEGIAAYLKEHPEELKCDVALVCDTELFAPDLPTLCVGLRGMIYTEIEVRGARTDLHSGMYGGAAPNPFVALSQVIAKLKDEDGRILIPGIYDGIDAPTAAELAAWKSLPFDEEHYRETEVGSSVLTGEPGYSVLERTWARPTLDVHGMPGGFTSAGAKTVIPAKALAKVSLRLVPGMTPADTFEKLKGYVASIAPKGVSIEVRMIHSGEPIVVGTDNRFVQAATDAMRAVFAKETVFVRGGGSIPVVGDFARQLKVPTVMMGFGLPDDNLHAPNEKFNLSNFYRGTESIVRFFALLGA</sequence>
<dbReference type="InterPro" id="IPR051458">
    <property type="entry name" value="Cyt/Met_Dipeptidase"/>
</dbReference>
<keyword evidence="7" id="KW-1185">Reference proteome</keyword>
<feature type="domain" description="Peptidase M20 dimerisation" evidence="4">
    <location>
        <begin position="193"/>
        <end position="354"/>
    </location>
</feature>
<dbReference type="GO" id="GO:0006508">
    <property type="term" value="P:proteolysis"/>
    <property type="evidence" value="ECO:0007669"/>
    <property type="project" value="UniProtKB-KW"/>
</dbReference>
<dbReference type="NCBIfam" id="NF006579">
    <property type="entry name" value="PRK09104.1"/>
    <property type="match status" value="1"/>
</dbReference>
<dbReference type="NCBIfam" id="NF005914">
    <property type="entry name" value="PRK07907.1"/>
    <property type="match status" value="1"/>
</dbReference>
<dbReference type="KEGG" id="trs:Terro_2569"/>
<protein>
    <submittedName>
        <fullName evidence="5">Acetylornithine deacetylase/succinyldiaminopimelate desuccinylase-like deacylase</fullName>
    </submittedName>
</protein>
<evidence type="ECO:0000313" key="6">
    <source>
        <dbReference type="EMBL" id="AFL88811.1"/>
    </source>
</evidence>
<evidence type="ECO:0000259" key="4">
    <source>
        <dbReference type="Pfam" id="PF07687"/>
    </source>
</evidence>
<name>I3ZGV2_TERRK</name>
<dbReference type="PANTHER" id="PTHR43270:SF12">
    <property type="entry name" value="SUCCINYL-DIAMINOPIMELATE DESUCCINYLASE"/>
    <property type="match status" value="1"/>
</dbReference>
<dbReference type="GO" id="GO:0008233">
    <property type="term" value="F:peptidase activity"/>
    <property type="evidence" value="ECO:0007669"/>
    <property type="project" value="UniProtKB-KW"/>
</dbReference>
<dbReference type="PANTHER" id="PTHR43270">
    <property type="entry name" value="BETA-ALA-HIS DIPEPTIDASE"/>
    <property type="match status" value="1"/>
</dbReference>
<proteinExistence type="predicted"/>
<dbReference type="OrthoDB" id="9761532at2"/>
<keyword evidence="2" id="KW-0479">Metal-binding</keyword>
<dbReference type="PATRIC" id="fig|926566.3.peg.2176"/>
<evidence type="ECO:0000256" key="3">
    <source>
        <dbReference type="ARBA" id="ARBA00022801"/>
    </source>
</evidence>
<gene>
    <name evidence="5" type="ordered locus">Terro_2205</name>
    <name evidence="6" type="ordered locus">Terro_2569</name>
</gene>
<dbReference type="SUPFAM" id="SSF53187">
    <property type="entry name" value="Zn-dependent exopeptidases"/>
    <property type="match status" value="1"/>
</dbReference>
<dbReference type="KEGG" id="trs:Terro_2205"/>
<dbReference type="GO" id="GO:0046872">
    <property type="term" value="F:metal ion binding"/>
    <property type="evidence" value="ECO:0007669"/>
    <property type="project" value="UniProtKB-KW"/>
</dbReference>
<dbReference type="Pfam" id="PF07687">
    <property type="entry name" value="M20_dimer"/>
    <property type="match status" value="1"/>
</dbReference>
<dbReference type="InterPro" id="IPR002933">
    <property type="entry name" value="Peptidase_M20"/>
</dbReference>
<reference evidence="5 7" key="1">
    <citation type="submission" date="2012-06" db="EMBL/GenBank/DDBJ databases">
        <title>Complete genome of Terriglobus roseus DSM 18391.</title>
        <authorList>
            <consortium name="US DOE Joint Genome Institute (JGI-PGF)"/>
            <person name="Lucas S."/>
            <person name="Copeland A."/>
            <person name="Lapidus A."/>
            <person name="Glavina del Rio T."/>
            <person name="Dalin E."/>
            <person name="Tice H."/>
            <person name="Bruce D."/>
            <person name="Goodwin L."/>
            <person name="Pitluck S."/>
            <person name="Peters L."/>
            <person name="Mikhailova N."/>
            <person name="Munk A.C.C."/>
            <person name="Kyrpides N."/>
            <person name="Mavromatis K."/>
            <person name="Ivanova N."/>
            <person name="Brettin T."/>
            <person name="Detter J.C."/>
            <person name="Han C."/>
            <person name="Larimer F."/>
            <person name="Land M."/>
            <person name="Hauser L."/>
            <person name="Markowitz V."/>
            <person name="Cheng J.-F."/>
            <person name="Hugenholtz P."/>
            <person name="Woyke T."/>
            <person name="Wu D."/>
            <person name="Brambilla E."/>
            <person name="Klenk H.-P."/>
            <person name="Eisen J.A."/>
        </authorList>
    </citation>
    <scope>NUCLEOTIDE SEQUENCE [LARGE SCALE GENOMIC DNA]</scope>
    <source>
        <strain evidence="5">DSM 18391</strain>
        <strain evidence="7">DSM 18391 / NRRL B-41598 / KBS 63</strain>
    </source>
</reference>
<keyword evidence="1" id="KW-0645">Protease</keyword>
<dbReference type="EMBL" id="CP003379">
    <property type="protein sequence ID" value="AFL88811.1"/>
    <property type="molecule type" value="Genomic_DNA"/>
</dbReference>
<dbReference type="Pfam" id="PF01546">
    <property type="entry name" value="Peptidase_M20"/>
    <property type="match status" value="1"/>
</dbReference>
<dbReference type="AlphaFoldDB" id="I3ZGV2"/>
<dbReference type="Proteomes" id="UP000006056">
    <property type="component" value="Chromosome"/>
</dbReference>
<dbReference type="SUPFAM" id="SSF55031">
    <property type="entry name" value="Bacterial exopeptidase dimerisation domain"/>
    <property type="match status" value="1"/>
</dbReference>
<keyword evidence="3" id="KW-0378">Hydrolase</keyword>
<dbReference type="RefSeq" id="WP_014786039.1">
    <property type="nucleotide sequence ID" value="NC_018014.1"/>
</dbReference>
<evidence type="ECO:0000256" key="1">
    <source>
        <dbReference type="ARBA" id="ARBA00022670"/>
    </source>
</evidence>
<dbReference type="HOGENOM" id="CLU_029469_2_1_0"/>
<accession>I3ZGV2</accession>
<evidence type="ECO:0000313" key="5">
    <source>
        <dbReference type="EMBL" id="AFL88470.1"/>
    </source>
</evidence>
<dbReference type="Gene3D" id="3.40.630.10">
    <property type="entry name" value="Zn peptidases"/>
    <property type="match status" value="1"/>
</dbReference>
<dbReference type="Gene3D" id="3.30.70.360">
    <property type="match status" value="1"/>
</dbReference>
<dbReference type="STRING" id="926566.Terro_2205"/>